<dbReference type="EMBL" id="LZRT01000090">
    <property type="protein sequence ID" value="OUM86462.1"/>
    <property type="molecule type" value="Genomic_DNA"/>
</dbReference>
<evidence type="ECO:0000313" key="3">
    <source>
        <dbReference type="EMBL" id="OUM86462.1"/>
    </source>
</evidence>
<organism evidence="3 4">
    <name type="scientific">Bacillus thermozeamaize</name>
    <dbReference type="NCBI Taxonomy" id="230954"/>
    <lineage>
        <taxon>Bacteria</taxon>
        <taxon>Bacillati</taxon>
        <taxon>Bacillota</taxon>
        <taxon>Bacilli</taxon>
        <taxon>Bacillales</taxon>
        <taxon>Bacillaceae</taxon>
        <taxon>Bacillus</taxon>
    </lineage>
</organism>
<keyword evidence="1" id="KW-1133">Transmembrane helix</keyword>
<dbReference type="AlphaFoldDB" id="A0A1Y3PGJ3"/>
<gene>
    <name evidence="3" type="ORF">BAA01_06865</name>
</gene>
<keyword evidence="1" id="KW-0812">Transmembrane</keyword>
<proteinExistence type="predicted"/>
<comment type="caution">
    <text evidence="3">The sequence shown here is derived from an EMBL/GenBank/DDBJ whole genome shotgun (WGS) entry which is preliminary data.</text>
</comment>
<dbReference type="Pfam" id="PF12791">
    <property type="entry name" value="RsgI_N"/>
    <property type="match status" value="1"/>
</dbReference>
<dbReference type="InterPro" id="IPR024449">
    <property type="entry name" value="Anti-sigma_RsgI_N"/>
</dbReference>
<protein>
    <recommendedName>
        <fullName evidence="2">RsgI N-terminal anti-sigma domain-containing protein</fullName>
    </recommendedName>
</protein>
<dbReference type="PROSITE" id="PS51849">
    <property type="entry name" value="RSGI_N"/>
    <property type="match status" value="1"/>
</dbReference>
<reference evidence="4" key="1">
    <citation type="submission" date="2016-06" db="EMBL/GenBank/DDBJ databases">
        <authorList>
            <person name="Nascimento L."/>
            <person name="Pereira R.V."/>
            <person name="Martins L.F."/>
            <person name="Quaggio R.B."/>
            <person name="Silva A.M."/>
            <person name="Setubal J.C."/>
        </authorList>
    </citation>
    <scope>NUCLEOTIDE SEQUENCE [LARGE SCALE GENOMIC DNA]</scope>
</reference>
<feature type="domain" description="RsgI N-terminal anti-sigma" evidence="2">
    <location>
        <begin position="2"/>
        <end position="50"/>
    </location>
</feature>
<sequence>MKRGLVVEKDGQTVIVLTPDGRFQKVKQAMAHAELGSEIIFENPSFFRQYSLGRAVPVLLLTFLLFVMLCLLEVWGHEVQMYVSVGPEPKVEFGVNRLNRVVEVYTSELSPQLLEKASSFYGQPIEKVIRQVTVLPTDEAAYPASPRYYLVTSQVASGSTALSRKLQDLLPSALVLTVPAEVRENAMTLGVYPGDYAIHWLLQHPDHGTEQLTQFIQ</sequence>
<name>A0A1Y3PGJ3_9BACI</name>
<evidence type="ECO:0000313" key="4">
    <source>
        <dbReference type="Proteomes" id="UP000196475"/>
    </source>
</evidence>
<evidence type="ECO:0000259" key="2">
    <source>
        <dbReference type="PROSITE" id="PS51849"/>
    </source>
</evidence>
<evidence type="ECO:0000256" key="1">
    <source>
        <dbReference type="SAM" id="Phobius"/>
    </source>
</evidence>
<keyword evidence="1" id="KW-0472">Membrane</keyword>
<accession>A0A1Y3PGJ3</accession>
<feature type="transmembrane region" description="Helical" evidence="1">
    <location>
        <begin position="55"/>
        <end position="75"/>
    </location>
</feature>
<dbReference type="Proteomes" id="UP000196475">
    <property type="component" value="Unassembled WGS sequence"/>
</dbReference>